<dbReference type="Proteomes" id="UP000031512">
    <property type="component" value="Unassembled WGS sequence"/>
</dbReference>
<evidence type="ECO:0000313" key="3">
    <source>
        <dbReference type="EMBL" id="EKX72006.1"/>
    </source>
</evidence>
<comment type="caution">
    <text evidence="3">The sequence shown here is derived from an EMBL/GenBank/DDBJ whole genome shotgun (WGS) entry which is preliminary data.</text>
</comment>
<protein>
    <recommendedName>
        <fullName evidence="2">Complement component 3 CUB domain-containing protein</fullName>
    </recommendedName>
</protein>
<keyword evidence="4" id="KW-1185">Reference proteome</keyword>
<feature type="region of interest" description="Disordered" evidence="1">
    <location>
        <begin position="136"/>
        <end position="165"/>
    </location>
</feature>
<dbReference type="AlphaFoldDB" id="L1L922"/>
<dbReference type="KEGG" id="beq:BEWA_016840"/>
<feature type="compositionally biased region" description="Polar residues" evidence="1">
    <location>
        <begin position="137"/>
        <end position="153"/>
    </location>
</feature>
<dbReference type="InterPro" id="IPR049466">
    <property type="entry name" value="C3_CUB1"/>
</dbReference>
<dbReference type="Pfam" id="PF21406">
    <property type="entry name" value="C3_CUB1"/>
    <property type="match status" value="1"/>
</dbReference>
<dbReference type="STRING" id="1537102.L1L922"/>
<evidence type="ECO:0000259" key="2">
    <source>
        <dbReference type="Pfam" id="PF21406"/>
    </source>
</evidence>
<feature type="region of interest" description="Disordered" evidence="1">
    <location>
        <begin position="79"/>
        <end position="124"/>
    </location>
</feature>
<accession>L1L922</accession>
<gene>
    <name evidence="3" type="ORF">BEWA_016840</name>
</gene>
<feature type="compositionally biased region" description="Basic and acidic residues" evidence="1">
    <location>
        <begin position="79"/>
        <end position="101"/>
    </location>
</feature>
<reference evidence="3 4" key="1">
    <citation type="journal article" date="2012" name="BMC Genomics">
        <title>Comparative genomic analysis and phylogenetic position of Theileria equi.</title>
        <authorList>
            <person name="Kappmeyer L.S."/>
            <person name="Thiagarajan M."/>
            <person name="Herndon D.R."/>
            <person name="Ramsay J.D."/>
            <person name="Caler E."/>
            <person name="Djikeng A."/>
            <person name="Gillespie J.J."/>
            <person name="Lau A.O."/>
            <person name="Roalson E.H."/>
            <person name="Silva J.C."/>
            <person name="Silva M.G."/>
            <person name="Suarez C.E."/>
            <person name="Ueti M.W."/>
            <person name="Nene V.M."/>
            <person name="Mealey R.H."/>
            <person name="Knowles D.P."/>
            <person name="Brayton K.A."/>
        </authorList>
    </citation>
    <scope>NUCLEOTIDE SEQUENCE [LARGE SCALE GENOMIC DNA]</scope>
    <source>
        <strain evidence="3 4">WA</strain>
    </source>
</reference>
<dbReference type="eggNOG" id="KOG1366">
    <property type="taxonomic scope" value="Eukaryota"/>
</dbReference>
<organism evidence="3 4">
    <name type="scientific">Theileria equi strain WA</name>
    <dbReference type="NCBI Taxonomy" id="1537102"/>
    <lineage>
        <taxon>Eukaryota</taxon>
        <taxon>Sar</taxon>
        <taxon>Alveolata</taxon>
        <taxon>Apicomplexa</taxon>
        <taxon>Aconoidasida</taxon>
        <taxon>Piroplasmida</taxon>
        <taxon>Theileriidae</taxon>
        <taxon>Theileria</taxon>
    </lineage>
</organism>
<dbReference type="Gene3D" id="2.60.120.1540">
    <property type="match status" value="1"/>
</dbReference>
<dbReference type="EMBL" id="ACOU01000008">
    <property type="protein sequence ID" value="EKX72006.1"/>
    <property type="molecule type" value="Genomic_DNA"/>
</dbReference>
<name>L1L922_THEEQ</name>
<dbReference type="GeneID" id="15804934"/>
<dbReference type="RefSeq" id="XP_004831458.1">
    <property type="nucleotide sequence ID" value="XM_004831401.1"/>
</dbReference>
<evidence type="ECO:0000313" key="4">
    <source>
        <dbReference type="Proteomes" id="UP000031512"/>
    </source>
</evidence>
<proteinExistence type="predicted"/>
<dbReference type="VEuPathDB" id="PiroplasmaDB:BEWA_016840"/>
<sequence length="235" mass="25094">MTGGNDATLDLASPTVSIGKSFEYDYDHVQTRMVLPGDSFKLTKIVNGAEEVWNGGTVGLGLTLELADKIMFSAAKVDEASGKSEVPENHDGQNGVQREEVPAADLSDQVPDTESETKILLQGTPVAQMAEDAIDASQDNATQSEAAQGSPALQPQPTPVPTQASTALPETLGYSRDDSHGTSWVEPTVFGGLATVVSGIAGFAGYKYYTSHNGDPWVRQIWQMPTKSRDFLELF</sequence>
<feature type="domain" description="Complement component 3 CUB" evidence="2">
    <location>
        <begin position="92"/>
        <end position="118"/>
    </location>
</feature>
<dbReference type="OrthoDB" id="6359008at2759"/>
<evidence type="ECO:0000256" key="1">
    <source>
        <dbReference type="SAM" id="MobiDB-lite"/>
    </source>
</evidence>